<dbReference type="EMBL" id="PEYE01000024">
    <property type="protein sequence ID" value="PIS38904.1"/>
    <property type="molecule type" value="Genomic_DNA"/>
</dbReference>
<keyword evidence="1" id="KW-0812">Transmembrane</keyword>
<dbReference type="Proteomes" id="UP000229390">
    <property type="component" value="Unassembled WGS sequence"/>
</dbReference>
<feature type="transmembrane region" description="Helical" evidence="1">
    <location>
        <begin position="7"/>
        <end position="25"/>
    </location>
</feature>
<protein>
    <submittedName>
        <fullName evidence="2">Uncharacterized protein</fullName>
    </submittedName>
</protein>
<keyword evidence="1" id="KW-0472">Membrane</keyword>
<gene>
    <name evidence="2" type="ORF">COT34_01215</name>
</gene>
<evidence type="ECO:0000256" key="1">
    <source>
        <dbReference type="SAM" id="Phobius"/>
    </source>
</evidence>
<dbReference type="AlphaFoldDB" id="A0A2M6T148"/>
<organism evidence="2 3">
    <name type="scientific">Candidatus Nealsonbacteria bacterium CG08_land_8_20_14_0_20_43_11</name>
    <dbReference type="NCBI Taxonomy" id="1974706"/>
    <lineage>
        <taxon>Bacteria</taxon>
        <taxon>Candidatus Nealsoniibacteriota</taxon>
    </lineage>
</organism>
<keyword evidence="1" id="KW-1133">Transmembrane helix</keyword>
<evidence type="ECO:0000313" key="3">
    <source>
        <dbReference type="Proteomes" id="UP000229390"/>
    </source>
</evidence>
<reference evidence="3" key="1">
    <citation type="submission" date="2017-09" db="EMBL/GenBank/DDBJ databases">
        <title>Depth-based differentiation of microbial function through sediment-hosted aquifers and enrichment of novel symbionts in the deep terrestrial subsurface.</title>
        <authorList>
            <person name="Probst A.J."/>
            <person name="Ladd B."/>
            <person name="Jarett J.K."/>
            <person name="Geller-Mcgrath D.E."/>
            <person name="Sieber C.M.K."/>
            <person name="Emerson J.B."/>
            <person name="Anantharaman K."/>
            <person name="Thomas B.C."/>
            <person name="Malmstrom R."/>
            <person name="Stieglmeier M."/>
            <person name="Klingl A."/>
            <person name="Woyke T."/>
            <person name="Ryan C.M."/>
            <person name="Banfield J.F."/>
        </authorList>
    </citation>
    <scope>NUCLEOTIDE SEQUENCE [LARGE SCALE GENOMIC DNA]</scope>
</reference>
<proteinExistence type="predicted"/>
<comment type="caution">
    <text evidence="2">The sequence shown here is derived from an EMBL/GenBank/DDBJ whole genome shotgun (WGS) entry which is preliminary data.</text>
</comment>
<sequence length="103" mass="11040">MKLDWKLLIVIGLAAISAFLIYTQFTGEMPEFVSSSFEKIAKAVSARKMPKATGSIDDAANAVLEDMEAESAVLSEEDNDALLLGADSQAISEVGDSYNDSDF</sequence>
<evidence type="ECO:0000313" key="2">
    <source>
        <dbReference type="EMBL" id="PIS38904.1"/>
    </source>
</evidence>
<accession>A0A2M6T148</accession>
<name>A0A2M6T148_9BACT</name>